<accession>A0A0A7G0P9</accession>
<dbReference type="Proteomes" id="UP000030635">
    <property type="component" value="Plasmid pCBJ"/>
</dbReference>
<keyword evidence="2" id="KW-1185">Reference proteome</keyword>
<geneLocation type="plasmid" evidence="1 2">
    <name>pCBJ</name>
</geneLocation>
<protein>
    <submittedName>
        <fullName evidence="1">Uncharacterized protein</fullName>
    </submittedName>
</protein>
<proteinExistence type="predicted"/>
<evidence type="ECO:0000313" key="2">
    <source>
        <dbReference type="Proteomes" id="UP000030635"/>
    </source>
</evidence>
<dbReference type="RefSeq" id="WP_040113838.1">
    <property type="nucleotide sequence ID" value="NZ_CP006906.1"/>
</dbReference>
<dbReference type="HOGENOM" id="CLU_2080641_0_0_9"/>
<dbReference type="EMBL" id="CP006906">
    <property type="protein sequence ID" value="AIY85412.1"/>
    <property type="molecule type" value="Genomic_DNA"/>
</dbReference>
<keyword evidence="1" id="KW-0614">Plasmid</keyword>
<reference evidence="1 2" key="1">
    <citation type="journal article" date="2015" name="Infect. Genet. Evol.">
        <title>Genomic sequences of six botulinum neurotoxin-producing strains representing three clostridial species illustrate the mobility and diversity of botulinum neurotoxin genes.</title>
        <authorList>
            <person name="Smith T.J."/>
            <person name="Hill K.K."/>
            <person name="Xie G."/>
            <person name="Foley B.T."/>
            <person name="Williamson C.H."/>
            <person name="Foster J.T."/>
            <person name="Johnson S.L."/>
            <person name="Chertkov O."/>
            <person name="Teshima H."/>
            <person name="Gibbons H.S."/>
            <person name="Johnsky L.A."/>
            <person name="Karavis M.A."/>
            <person name="Smith L.A."/>
        </authorList>
    </citation>
    <scope>NUCLEOTIDE SEQUENCE [LARGE SCALE GENOMIC DNA]</scope>
    <source>
        <strain evidence="1">Sullivan</strain>
        <plasmid evidence="2">Plasmid pCBJ</plasmid>
    </source>
</reference>
<name>A0A0A7G0P9_9CLOT</name>
<dbReference type="AlphaFoldDB" id="A0A0A7G0P9"/>
<dbReference type="KEGG" id="cbv:U729_3264"/>
<evidence type="ECO:0000313" key="1">
    <source>
        <dbReference type="EMBL" id="AIY85412.1"/>
    </source>
</evidence>
<organism evidence="1 2">
    <name type="scientific">Clostridium baratii str. Sullivan</name>
    <dbReference type="NCBI Taxonomy" id="1415775"/>
    <lineage>
        <taxon>Bacteria</taxon>
        <taxon>Bacillati</taxon>
        <taxon>Bacillota</taxon>
        <taxon>Clostridia</taxon>
        <taxon>Eubacteriales</taxon>
        <taxon>Clostridiaceae</taxon>
        <taxon>Clostridium</taxon>
    </lineage>
</organism>
<gene>
    <name evidence="1" type="ORF">U729_3264</name>
</gene>
<sequence>MDKMNKAIYDLAVALNASKDNYTKENFNSLKNLLKDFYTLSNKKEVEVIEVDFIPDIIEKEPKVTKAKNESKTNDSILTNDKSNYTLVYDNKLRIIDKKTNKKIDFEIGENLSKLIK</sequence>